<sequence length="107" mass="11967">MDSIQSVPSAPNESIIQGTILDIQRCPEGLGFVWQVKVIESQDVIEYANFATRHIGKEINILIHPELKKFFVVGDKIVAHIFFQGDEKGGAFFLIGDKIEMVKPDPI</sequence>
<proteinExistence type="predicted"/>
<evidence type="ECO:0000313" key="1">
    <source>
        <dbReference type="EMBL" id="RDV16873.1"/>
    </source>
</evidence>
<dbReference type="RefSeq" id="WP_115563814.1">
    <property type="nucleotide sequence ID" value="NZ_QRGR01000002.1"/>
</dbReference>
<dbReference type="AlphaFoldDB" id="A0A3D8LHH0"/>
<reference evidence="2" key="1">
    <citation type="submission" date="2018-08" db="EMBL/GenBank/DDBJ databases">
        <authorList>
            <person name="Liu Z.-W."/>
            <person name="Du Z.-J."/>
        </authorList>
    </citation>
    <scope>NUCLEOTIDE SEQUENCE [LARGE SCALE GENOMIC DNA]</scope>
    <source>
        <strain evidence="2">H4X</strain>
    </source>
</reference>
<dbReference type="EMBL" id="QRGR01000002">
    <property type="protein sequence ID" value="RDV16873.1"/>
    <property type="molecule type" value="Genomic_DNA"/>
</dbReference>
<protein>
    <submittedName>
        <fullName evidence="1">Uncharacterized protein</fullName>
    </submittedName>
</protein>
<keyword evidence="2" id="KW-1185">Reference proteome</keyword>
<name>A0A3D8LHH0_9BACT</name>
<accession>A0A3D8LHH0</accession>
<gene>
    <name evidence="1" type="ORF">DXT99_01805</name>
</gene>
<comment type="caution">
    <text evidence="1">The sequence shown here is derived from an EMBL/GenBank/DDBJ whole genome shotgun (WGS) entry which is preliminary data.</text>
</comment>
<organism evidence="1 2">
    <name type="scientific">Pontibacter diazotrophicus</name>
    <dbReference type="NCBI Taxonomy" id="1400979"/>
    <lineage>
        <taxon>Bacteria</taxon>
        <taxon>Pseudomonadati</taxon>
        <taxon>Bacteroidota</taxon>
        <taxon>Cytophagia</taxon>
        <taxon>Cytophagales</taxon>
        <taxon>Hymenobacteraceae</taxon>
        <taxon>Pontibacter</taxon>
    </lineage>
</organism>
<dbReference type="OrthoDB" id="163809at2"/>
<evidence type="ECO:0000313" key="2">
    <source>
        <dbReference type="Proteomes" id="UP000256708"/>
    </source>
</evidence>
<dbReference type="Proteomes" id="UP000256708">
    <property type="component" value="Unassembled WGS sequence"/>
</dbReference>